<accession>A0A243WGB3</accession>
<sequence length="290" mass="32183">MLYLRLWLTGLLVFSLFISFPARAQSISTGKITTPTGAPVAYASAGVKGKPLGTVAAADGTFSLSAFAPAAPTDTVIVSCVGYQSRQMLMSQLRQQPAVQLLPMATQLQEVVVHSKPPKRTILGHNSWSLFTSLNFYTTKDTVPHDRLGREVGLLMKIKQPVRLESFHLFVFNSDFSSVTFRLTIYAVANGQPQAPLLQKDVIFEVAGRQHGWREVDLRPYAIELAGHQDVVASVQWLQSTTDQPTSKYFGIATHLSPFHSTFLRDKSQESWRKMGANTSLYFTAWAYPE</sequence>
<evidence type="ECO:0000313" key="3">
    <source>
        <dbReference type="Proteomes" id="UP000194873"/>
    </source>
</evidence>
<feature type="chain" id="PRO_5011992413" description="Carboxypeptidase-like regulatory domain-containing protein" evidence="1">
    <location>
        <begin position="25"/>
        <end position="290"/>
    </location>
</feature>
<evidence type="ECO:0008006" key="4">
    <source>
        <dbReference type="Google" id="ProtNLM"/>
    </source>
</evidence>
<dbReference type="Pfam" id="PF13715">
    <property type="entry name" value="CarbopepD_reg_2"/>
    <property type="match status" value="1"/>
</dbReference>
<comment type="caution">
    <text evidence="2">The sequence shown here is derived from an EMBL/GenBank/DDBJ whole genome shotgun (WGS) entry which is preliminary data.</text>
</comment>
<dbReference type="AlphaFoldDB" id="A0A243WGB3"/>
<dbReference type="Proteomes" id="UP000194873">
    <property type="component" value="Unassembled WGS sequence"/>
</dbReference>
<keyword evidence="3" id="KW-1185">Reference proteome</keyword>
<gene>
    <name evidence="2" type="ORF">BXP70_07135</name>
</gene>
<dbReference type="SUPFAM" id="SSF49464">
    <property type="entry name" value="Carboxypeptidase regulatory domain-like"/>
    <property type="match status" value="1"/>
</dbReference>
<organism evidence="2 3">
    <name type="scientific">Hymenobacter crusticola</name>
    <dbReference type="NCBI Taxonomy" id="1770526"/>
    <lineage>
        <taxon>Bacteria</taxon>
        <taxon>Pseudomonadati</taxon>
        <taxon>Bacteroidota</taxon>
        <taxon>Cytophagia</taxon>
        <taxon>Cytophagales</taxon>
        <taxon>Hymenobacteraceae</taxon>
        <taxon>Hymenobacter</taxon>
    </lineage>
</organism>
<protein>
    <recommendedName>
        <fullName evidence="4">Carboxypeptidase-like regulatory domain-containing protein</fullName>
    </recommendedName>
</protein>
<feature type="signal peptide" evidence="1">
    <location>
        <begin position="1"/>
        <end position="24"/>
    </location>
</feature>
<evidence type="ECO:0000313" key="2">
    <source>
        <dbReference type="EMBL" id="OUJ74547.1"/>
    </source>
</evidence>
<keyword evidence="1" id="KW-0732">Signal</keyword>
<evidence type="ECO:0000256" key="1">
    <source>
        <dbReference type="SAM" id="SignalP"/>
    </source>
</evidence>
<dbReference type="InterPro" id="IPR008969">
    <property type="entry name" value="CarboxyPept-like_regulatory"/>
</dbReference>
<dbReference type="EMBL" id="MTSE01000003">
    <property type="protein sequence ID" value="OUJ74547.1"/>
    <property type="molecule type" value="Genomic_DNA"/>
</dbReference>
<dbReference type="OrthoDB" id="848221at2"/>
<dbReference type="RefSeq" id="WP_086593345.1">
    <property type="nucleotide sequence ID" value="NZ_MTSE01000003.1"/>
</dbReference>
<name>A0A243WGB3_9BACT</name>
<proteinExistence type="predicted"/>
<reference evidence="2 3" key="1">
    <citation type="submission" date="2017-01" db="EMBL/GenBank/DDBJ databases">
        <title>A new Hymenobacter.</title>
        <authorList>
            <person name="Liang Y."/>
            <person name="Feng F."/>
        </authorList>
    </citation>
    <scope>NUCLEOTIDE SEQUENCE [LARGE SCALE GENOMIC DNA]</scope>
    <source>
        <strain evidence="2">MIMBbqt21</strain>
    </source>
</reference>